<dbReference type="SUPFAM" id="SSF56801">
    <property type="entry name" value="Acetyl-CoA synthetase-like"/>
    <property type="match status" value="1"/>
</dbReference>
<comment type="caution">
    <text evidence="5">The sequence shown here is derived from an EMBL/GenBank/DDBJ whole genome shotgun (WGS) entry which is preliminary data.</text>
</comment>
<evidence type="ECO:0000259" key="3">
    <source>
        <dbReference type="Pfam" id="PF00501"/>
    </source>
</evidence>
<keyword evidence="2" id="KW-0436">Ligase</keyword>
<evidence type="ECO:0000313" key="5">
    <source>
        <dbReference type="EMBL" id="PSR34729.1"/>
    </source>
</evidence>
<dbReference type="Gene3D" id="3.40.50.12780">
    <property type="entry name" value="N-terminal domain of ligase-like"/>
    <property type="match status" value="1"/>
</dbReference>
<dbReference type="PANTHER" id="PTHR43767">
    <property type="entry name" value="LONG-CHAIN-FATTY-ACID--COA LIGASE"/>
    <property type="match status" value="1"/>
</dbReference>
<accession>A0A2T2XJP4</accession>
<dbReference type="PROSITE" id="PS00455">
    <property type="entry name" value="AMP_BINDING"/>
    <property type="match status" value="1"/>
</dbReference>
<sequence length="554" mass="61146">MKCCIILNTLIKGELFMAIPSQTRRDGESMEAFLNRLHQKYNGNPATMAQMLEIAVRRNPQKTALVDGQGNRLSYSEMGHAVSRIAGGLRSAGIMAGERVAIMMRSHAHYVLAYYSVITRGMVAVPINVRLAARELAYIFDNAGVKLVIADQEFSTVLKEVLGLLGREIPCYWTGPATVEFGQPWDVLAQGEETEIADIHEDSLAAIYYTSGTTGQPKGAMITHLNMTAVGQQNVEAWYFDSPDVVELEISPLFHVSFQEFGPTIHWVGGTLVVDNFSPARSLDLIDQEGVNSFFAVPSMLLLMMEAQKQQQRDLSRVRLVKYGGAPMPAEVMARVRQTFPAAQLVQGFGQTESTGMIAVTWPEEVYDFPLSTGRAISGCNIRILDAEENPLQHGSVGEIVAQGPQIMAGYWKNPSASEETLRGGFLHTGDLGYLDEGQRLYVVDRKKDLIIRGGQNIYSAEVEEVIYGHPAVTEVAVVGQPDPIYGEVVVAFVRVHPGDLVTAEELNRYLEGRIAIYKRPVAYYIVDDFPRTASGKVRKVELRQRLAESGKSN</sequence>
<dbReference type="NCBIfam" id="NF004837">
    <property type="entry name" value="PRK06187.1"/>
    <property type="match status" value="1"/>
</dbReference>
<dbReference type="InterPro" id="IPR020845">
    <property type="entry name" value="AMP-binding_CS"/>
</dbReference>
<dbReference type="InterPro" id="IPR000873">
    <property type="entry name" value="AMP-dep_synth/lig_dom"/>
</dbReference>
<evidence type="ECO:0000256" key="2">
    <source>
        <dbReference type="ARBA" id="ARBA00022598"/>
    </source>
</evidence>
<dbReference type="PANTHER" id="PTHR43767:SF1">
    <property type="entry name" value="NONRIBOSOMAL PEPTIDE SYNTHASE PES1 (EUROFUNG)-RELATED"/>
    <property type="match status" value="1"/>
</dbReference>
<dbReference type="FunFam" id="3.30.300.30:FF:000008">
    <property type="entry name" value="2,3-dihydroxybenzoate-AMP ligase"/>
    <property type="match status" value="1"/>
</dbReference>
<evidence type="ECO:0000313" key="6">
    <source>
        <dbReference type="Proteomes" id="UP000242972"/>
    </source>
</evidence>
<reference evidence="5 6" key="1">
    <citation type="journal article" date="2014" name="BMC Genomics">
        <title>Comparison of environmental and isolate Sulfobacillus genomes reveals diverse carbon, sulfur, nitrogen, and hydrogen metabolisms.</title>
        <authorList>
            <person name="Justice N.B."/>
            <person name="Norman A."/>
            <person name="Brown C.T."/>
            <person name="Singh A."/>
            <person name="Thomas B.C."/>
            <person name="Banfield J.F."/>
        </authorList>
    </citation>
    <scope>NUCLEOTIDE SEQUENCE [LARGE SCALE GENOMIC DNA]</scope>
    <source>
        <strain evidence="5">AMDSBA4</strain>
    </source>
</reference>
<dbReference type="AlphaFoldDB" id="A0A2T2XJP4"/>
<dbReference type="Gene3D" id="3.30.300.30">
    <property type="match status" value="1"/>
</dbReference>
<dbReference type="InterPro" id="IPR050237">
    <property type="entry name" value="ATP-dep_AMP-bd_enzyme"/>
</dbReference>
<feature type="domain" description="AMP-binding enzyme C-terminal" evidence="4">
    <location>
        <begin position="462"/>
        <end position="537"/>
    </location>
</feature>
<dbReference type="Pfam" id="PF13193">
    <property type="entry name" value="AMP-binding_C"/>
    <property type="match status" value="1"/>
</dbReference>
<dbReference type="InterPro" id="IPR045851">
    <property type="entry name" value="AMP-bd_C_sf"/>
</dbReference>
<evidence type="ECO:0000259" key="4">
    <source>
        <dbReference type="Pfam" id="PF13193"/>
    </source>
</evidence>
<evidence type="ECO:0008006" key="7">
    <source>
        <dbReference type="Google" id="ProtNLM"/>
    </source>
</evidence>
<proteinExistence type="inferred from homology"/>
<feature type="domain" description="AMP-dependent synthetase/ligase" evidence="3">
    <location>
        <begin position="53"/>
        <end position="412"/>
    </location>
</feature>
<dbReference type="EMBL" id="PXYW01000007">
    <property type="protein sequence ID" value="PSR34729.1"/>
    <property type="molecule type" value="Genomic_DNA"/>
</dbReference>
<evidence type="ECO:0000256" key="1">
    <source>
        <dbReference type="ARBA" id="ARBA00006432"/>
    </source>
</evidence>
<protein>
    <recommendedName>
        <fullName evidence="7">AMP-dependent synthetase</fullName>
    </recommendedName>
</protein>
<organism evidence="5 6">
    <name type="scientific">Sulfobacillus benefaciens</name>
    <dbReference type="NCBI Taxonomy" id="453960"/>
    <lineage>
        <taxon>Bacteria</taxon>
        <taxon>Bacillati</taxon>
        <taxon>Bacillota</taxon>
        <taxon>Clostridia</taxon>
        <taxon>Eubacteriales</taxon>
        <taxon>Clostridiales Family XVII. Incertae Sedis</taxon>
        <taxon>Sulfobacillus</taxon>
    </lineage>
</organism>
<dbReference type="InterPro" id="IPR025110">
    <property type="entry name" value="AMP-bd_C"/>
</dbReference>
<gene>
    <name evidence="5" type="ORF">C7B46_04650</name>
</gene>
<dbReference type="Pfam" id="PF00501">
    <property type="entry name" value="AMP-binding"/>
    <property type="match status" value="1"/>
</dbReference>
<name>A0A2T2XJP4_9FIRM</name>
<dbReference type="GO" id="GO:0016878">
    <property type="term" value="F:acid-thiol ligase activity"/>
    <property type="evidence" value="ECO:0007669"/>
    <property type="project" value="UniProtKB-ARBA"/>
</dbReference>
<dbReference type="Proteomes" id="UP000242972">
    <property type="component" value="Unassembled WGS sequence"/>
</dbReference>
<comment type="similarity">
    <text evidence="1">Belongs to the ATP-dependent AMP-binding enzyme family.</text>
</comment>
<dbReference type="InterPro" id="IPR042099">
    <property type="entry name" value="ANL_N_sf"/>
</dbReference>